<keyword evidence="3" id="KW-0328">Glycosyltransferase</keyword>
<evidence type="ECO:0000259" key="5">
    <source>
        <dbReference type="Pfam" id="PF00534"/>
    </source>
</evidence>
<dbReference type="PANTHER" id="PTHR45825">
    <property type="entry name" value="GRANULE-BOUND STARCH SYNTHASE 1, CHLOROPLASTIC/AMYLOPLASTIC"/>
    <property type="match status" value="1"/>
</dbReference>
<reference evidence="7" key="1">
    <citation type="journal article" date="2011" name="Environ. Microbiol.">
        <title>Genomic insights into the metabolic potential of the polycyclic aromatic hydrocarbon degrading sulfate-reducing Deltaproteobacterium N47.</title>
        <authorList>
            <person name="Bergmann F."/>
            <person name="Selesi D."/>
            <person name="Weinmaier T."/>
            <person name="Tischler P."/>
            <person name="Rattei T."/>
            <person name="Meckenstock R.U."/>
        </authorList>
    </citation>
    <scope>NUCLEOTIDE SEQUENCE</scope>
</reference>
<dbReference type="Pfam" id="PF00534">
    <property type="entry name" value="Glycos_transf_1"/>
    <property type="match status" value="1"/>
</dbReference>
<dbReference type="Gene3D" id="3.40.50.2000">
    <property type="entry name" value="Glycogen Phosphorylase B"/>
    <property type="match status" value="2"/>
</dbReference>
<organism evidence="7">
    <name type="scientific">uncultured Desulfobacterium sp</name>
    <dbReference type="NCBI Taxonomy" id="201089"/>
    <lineage>
        <taxon>Bacteria</taxon>
        <taxon>Pseudomonadati</taxon>
        <taxon>Thermodesulfobacteriota</taxon>
        <taxon>Desulfobacteria</taxon>
        <taxon>Desulfobacterales</taxon>
        <taxon>Desulfobacteriaceae</taxon>
        <taxon>Desulfobacterium</taxon>
        <taxon>environmental samples</taxon>
    </lineage>
</organism>
<evidence type="ECO:0000256" key="3">
    <source>
        <dbReference type="ARBA" id="ARBA00022676"/>
    </source>
</evidence>
<proteinExistence type="predicted"/>
<dbReference type="AlphaFoldDB" id="E1Y9Z3"/>
<dbReference type="CAZy" id="GT5">
    <property type="family name" value="Glycosyltransferase Family 5"/>
</dbReference>
<dbReference type="Pfam" id="PF08323">
    <property type="entry name" value="Glyco_transf_5"/>
    <property type="match status" value="1"/>
</dbReference>
<feature type="domain" description="Starch synthase catalytic" evidence="6">
    <location>
        <begin position="11"/>
        <end position="236"/>
    </location>
</feature>
<dbReference type="EMBL" id="FR695866">
    <property type="protein sequence ID" value="CBX27387.1"/>
    <property type="molecule type" value="Genomic_DNA"/>
</dbReference>
<feature type="domain" description="Glycosyl transferase family 1" evidence="5">
    <location>
        <begin position="331"/>
        <end position="471"/>
    </location>
</feature>
<accession>E1Y9Z3</accession>
<comment type="catalytic activity">
    <reaction evidence="1">
        <text>[(1-&gt;4)-alpha-D-glucosyl](n) + ADP-alpha-D-glucose = [(1-&gt;4)-alpha-D-glucosyl](n+1) + ADP + H(+)</text>
        <dbReference type="Rhea" id="RHEA:18189"/>
        <dbReference type="Rhea" id="RHEA-COMP:9584"/>
        <dbReference type="Rhea" id="RHEA-COMP:9587"/>
        <dbReference type="ChEBI" id="CHEBI:15378"/>
        <dbReference type="ChEBI" id="CHEBI:15444"/>
        <dbReference type="ChEBI" id="CHEBI:57498"/>
        <dbReference type="ChEBI" id="CHEBI:456216"/>
        <dbReference type="EC" id="2.4.1.21"/>
    </reaction>
</comment>
<evidence type="ECO:0000313" key="7">
    <source>
        <dbReference type="EMBL" id="CBX27387.1"/>
    </source>
</evidence>
<dbReference type="InterPro" id="IPR013534">
    <property type="entry name" value="Starch_synth_cat_dom"/>
</dbReference>
<sequence>MSPRSKNNPRILIVTPEVTYLPEGMGNITNYLTAKAGGLADVSAALISALLEHGADVHVALPDYREIFNTQLARIFGKELDLIRKKVPNERIHLAEDKVFYYLNHVYSNYGWENLKIALSFQREVINNIIPRVRPDLIHCNDWMTGLIPAMARKLGIPCLFTIHNIHTTKTFLSNIEDAGIDAASFWQNFYYENMSYDYWGTRESNPVDLLTSGVFAAHYVNTVSPAFLNEIIEGKHSFVETCLRQELSNKWHSECATGILNAPEPTFNPSKDNEIFYKYGADDFVNGKIRNKRSFQKTLGLIEDDQAPLFFWPSRLDSIQKGSELLSQILYEVVSSYWDLNLQIVFVANGEYQPIFKNIVDFHNFNNRVAVCNFDERLERIAYAASDFVLMPSRFEPCGLPQMIGAIYGSLPIVHNTGGLHDTITNLDVTKNIGNGFLFDYYDTQGLSWAISQAMIFYKTSADIKQKQIKRIMQQSIDNFNHSVTAKQYMDLYEKMLQRPLISTS</sequence>
<evidence type="ECO:0000259" key="6">
    <source>
        <dbReference type="Pfam" id="PF08323"/>
    </source>
</evidence>
<evidence type="ECO:0000256" key="2">
    <source>
        <dbReference type="ARBA" id="ARBA00012588"/>
    </source>
</evidence>
<evidence type="ECO:0000256" key="4">
    <source>
        <dbReference type="ARBA" id="ARBA00022679"/>
    </source>
</evidence>
<evidence type="ECO:0000256" key="1">
    <source>
        <dbReference type="ARBA" id="ARBA00001478"/>
    </source>
</evidence>
<name>E1Y9Z3_9BACT</name>
<protein>
    <recommendedName>
        <fullName evidence="2">starch synthase</fullName>
        <ecNumber evidence="2">2.4.1.21</ecNumber>
    </recommendedName>
</protein>
<dbReference type="InterPro" id="IPR001296">
    <property type="entry name" value="Glyco_trans_1"/>
</dbReference>
<dbReference type="PANTHER" id="PTHR45825:SF11">
    <property type="entry name" value="ALPHA AMYLASE DOMAIN-CONTAINING PROTEIN"/>
    <property type="match status" value="1"/>
</dbReference>
<dbReference type="EC" id="2.4.1.21" evidence="2"/>
<keyword evidence="4" id="KW-0808">Transferase</keyword>
<dbReference type="GO" id="GO:0009011">
    <property type="term" value="F:alpha-1,4-glucan glucosyltransferase (ADP-glucose donor) activity"/>
    <property type="evidence" value="ECO:0007669"/>
    <property type="project" value="UniProtKB-EC"/>
</dbReference>
<gene>
    <name evidence="7" type="ORF">N47_H22090</name>
</gene>
<dbReference type="SUPFAM" id="SSF53756">
    <property type="entry name" value="UDP-Glycosyltransferase/glycogen phosphorylase"/>
    <property type="match status" value="1"/>
</dbReference>